<evidence type="ECO:0000313" key="1">
    <source>
        <dbReference type="EMBL" id="OEU86103.1"/>
    </source>
</evidence>
<accession>A0A1E7JI11</accession>
<gene>
    <name evidence="1" type="ORF">AN215_27700</name>
</gene>
<name>A0A1E7JI11_9ACTN</name>
<dbReference type="STRING" id="933944.AN215_27700"/>
<keyword evidence="2" id="KW-1185">Reference proteome</keyword>
<proteinExistence type="predicted"/>
<comment type="caution">
    <text evidence="1">The sequence shown here is derived from an EMBL/GenBank/DDBJ whole genome shotgun (WGS) entry which is preliminary data.</text>
</comment>
<dbReference type="RefSeq" id="WP_070010484.1">
    <property type="nucleotide sequence ID" value="NZ_LJGS01000039.1"/>
</dbReference>
<evidence type="ECO:0008006" key="3">
    <source>
        <dbReference type="Google" id="ProtNLM"/>
    </source>
</evidence>
<dbReference type="OrthoDB" id="4311068at2"/>
<sequence>MTDQAGVWELRLGVYATHAQAEQIKEQITRLLCPDPEHAPPCPIPWSALLLHESDLEDADTYPELVEQARIERRQRGG</sequence>
<dbReference type="AlphaFoldDB" id="A0A1E7JI11"/>
<evidence type="ECO:0000313" key="2">
    <source>
        <dbReference type="Proteomes" id="UP000176087"/>
    </source>
</evidence>
<organism evidence="1 2">
    <name type="scientific">Streptomyces abyssalis</name>
    <dbReference type="NCBI Taxonomy" id="933944"/>
    <lineage>
        <taxon>Bacteria</taxon>
        <taxon>Bacillati</taxon>
        <taxon>Actinomycetota</taxon>
        <taxon>Actinomycetes</taxon>
        <taxon>Kitasatosporales</taxon>
        <taxon>Streptomycetaceae</taxon>
        <taxon>Streptomyces</taxon>
    </lineage>
</organism>
<dbReference type="EMBL" id="LJGT01000041">
    <property type="protein sequence ID" value="OEU86103.1"/>
    <property type="molecule type" value="Genomic_DNA"/>
</dbReference>
<reference evidence="1 2" key="1">
    <citation type="journal article" date="2016" name="Front. Microbiol.">
        <title>Comparative Genomics Analysis of Streptomyces Species Reveals Their Adaptation to the Marine Environment and Their Diversity at the Genomic Level.</title>
        <authorList>
            <person name="Tian X."/>
            <person name="Zhang Z."/>
            <person name="Yang T."/>
            <person name="Chen M."/>
            <person name="Li J."/>
            <person name="Chen F."/>
            <person name="Yang J."/>
            <person name="Li W."/>
            <person name="Zhang B."/>
            <person name="Zhang Z."/>
            <person name="Wu J."/>
            <person name="Zhang C."/>
            <person name="Long L."/>
            <person name="Xiao J."/>
        </authorList>
    </citation>
    <scope>NUCLEOTIDE SEQUENCE [LARGE SCALE GENOMIC DNA]</scope>
    <source>
        <strain evidence="1 2">SCSIO 10390</strain>
    </source>
</reference>
<dbReference type="Proteomes" id="UP000176087">
    <property type="component" value="Unassembled WGS sequence"/>
</dbReference>
<protein>
    <recommendedName>
        <fullName evidence="3">SPOR domain-containing protein</fullName>
    </recommendedName>
</protein>